<dbReference type="EMBL" id="FOPW01000014">
    <property type="protein sequence ID" value="SFH77287.1"/>
    <property type="molecule type" value="Genomic_DNA"/>
</dbReference>
<keyword evidence="2" id="KW-0238">DNA-binding</keyword>
<protein>
    <submittedName>
        <fullName evidence="6">FCD domain-containing protein</fullName>
    </submittedName>
</protein>
<dbReference type="Gene3D" id="1.20.120.530">
    <property type="entry name" value="GntR ligand-binding domain-like"/>
    <property type="match status" value="1"/>
</dbReference>
<dbReference type="PANTHER" id="PTHR43537">
    <property type="entry name" value="TRANSCRIPTIONAL REGULATOR, GNTR FAMILY"/>
    <property type="match status" value="1"/>
</dbReference>
<dbReference type="RefSeq" id="WP_241991067.1">
    <property type="nucleotide sequence ID" value="NZ_BKAC01000015.1"/>
</dbReference>
<evidence type="ECO:0000256" key="4">
    <source>
        <dbReference type="SAM" id="MobiDB-lite"/>
    </source>
</evidence>
<accession>A0ABY1EGN1</accession>
<evidence type="ECO:0000256" key="3">
    <source>
        <dbReference type="ARBA" id="ARBA00023163"/>
    </source>
</evidence>
<evidence type="ECO:0000259" key="5">
    <source>
        <dbReference type="SMART" id="SM00895"/>
    </source>
</evidence>
<comment type="caution">
    <text evidence="6">The sequence shown here is derived from an EMBL/GenBank/DDBJ whole genome shotgun (WGS) entry which is preliminary data.</text>
</comment>
<sequence length="176" mass="18853">MTHPFRVDGSPDGNNSTARFVSEDEGLINDPVAKTTIMPEMNVGSADADRATERMPPAAIARLHGHLEKMRLSASDLSAFVEADLQFHLELAQSTDNTALLDLLQNIRSLLRVWSDRSVQDNEHARLAIVEHTAVYETIAAGDSEAAATAMVTHMRTAGARLAGPTEPPATGPLGS</sequence>
<proteinExistence type="predicted"/>
<evidence type="ECO:0000256" key="2">
    <source>
        <dbReference type="ARBA" id="ARBA00023125"/>
    </source>
</evidence>
<name>A0ABY1EGN1_9MICO</name>
<keyword evidence="3" id="KW-0804">Transcription</keyword>
<feature type="domain" description="GntR C-terminal" evidence="5">
    <location>
        <begin position="48"/>
        <end position="157"/>
    </location>
</feature>
<dbReference type="SMART" id="SM00895">
    <property type="entry name" value="FCD"/>
    <property type="match status" value="1"/>
</dbReference>
<evidence type="ECO:0000256" key="1">
    <source>
        <dbReference type="ARBA" id="ARBA00023015"/>
    </source>
</evidence>
<reference evidence="6 7" key="1">
    <citation type="submission" date="2016-10" db="EMBL/GenBank/DDBJ databases">
        <authorList>
            <person name="Varghese N."/>
            <person name="Submissions S."/>
        </authorList>
    </citation>
    <scope>NUCLEOTIDE SEQUENCE [LARGE SCALE GENOMIC DNA]</scope>
    <source>
        <strain evidence="6 7">GMCC 1.11211</strain>
    </source>
</reference>
<dbReference type="SUPFAM" id="SSF48008">
    <property type="entry name" value="GntR ligand-binding domain-like"/>
    <property type="match status" value="1"/>
</dbReference>
<dbReference type="Pfam" id="PF07729">
    <property type="entry name" value="FCD"/>
    <property type="match status" value="1"/>
</dbReference>
<dbReference type="InterPro" id="IPR011711">
    <property type="entry name" value="GntR_C"/>
</dbReference>
<gene>
    <name evidence="6" type="ORF">SAMN05216274_11490</name>
</gene>
<evidence type="ECO:0000313" key="7">
    <source>
        <dbReference type="Proteomes" id="UP000199681"/>
    </source>
</evidence>
<dbReference type="InterPro" id="IPR008920">
    <property type="entry name" value="TF_FadR/GntR_C"/>
</dbReference>
<keyword evidence="1" id="KW-0805">Transcription regulation</keyword>
<feature type="region of interest" description="Disordered" evidence="4">
    <location>
        <begin position="1"/>
        <end position="25"/>
    </location>
</feature>
<dbReference type="PANTHER" id="PTHR43537:SF5">
    <property type="entry name" value="UXU OPERON TRANSCRIPTIONAL REGULATOR"/>
    <property type="match status" value="1"/>
</dbReference>
<evidence type="ECO:0000313" key="6">
    <source>
        <dbReference type="EMBL" id="SFH77287.1"/>
    </source>
</evidence>
<keyword evidence="7" id="KW-1185">Reference proteome</keyword>
<organism evidence="6 7">
    <name type="scientific">Cryobacterium levicorallinum</name>
    <dbReference type="NCBI Taxonomy" id="995038"/>
    <lineage>
        <taxon>Bacteria</taxon>
        <taxon>Bacillati</taxon>
        <taxon>Actinomycetota</taxon>
        <taxon>Actinomycetes</taxon>
        <taxon>Micrococcales</taxon>
        <taxon>Microbacteriaceae</taxon>
        <taxon>Cryobacterium</taxon>
    </lineage>
</organism>
<dbReference type="Proteomes" id="UP000199681">
    <property type="component" value="Unassembled WGS sequence"/>
</dbReference>